<name>A0AA47MFD2_MERPO</name>
<reference evidence="2" key="1">
    <citation type="journal article" date="2023" name="Front. Mar. Sci.">
        <title>A new Merluccius polli reference genome to investigate the effects of global change in West African waters.</title>
        <authorList>
            <person name="Mateo J.L."/>
            <person name="Blanco-Fernandez C."/>
            <person name="Garcia-Vazquez E."/>
            <person name="Machado-Schiaffino G."/>
        </authorList>
    </citation>
    <scope>NUCLEOTIDE SEQUENCE</scope>
    <source>
        <strain evidence="2">C29</strain>
        <tissue evidence="2">Fin</tissue>
    </source>
</reference>
<feature type="transmembrane region" description="Helical" evidence="1">
    <location>
        <begin position="358"/>
        <end position="375"/>
    </location>
</feature>
<keyword evidence="1" id="KW-0472">Membrane</keyword>
<keyword evidence="3" id="KW-1185">Reference proteome</keyword>
<evidence type="ECO:0000313" key="2">
    <source>
        <dbReference type="EMBL" id="KAK0139244.1"/>
    </source>
</evidence>
<keyword evidence="1" id="KW-1133">Transmembrane helix</keyword>
<evidence type="ECO:0000313" key="3">
    <source>
        <dbReference type="Proteomes" id="UP001174136"/>
    </source>
</evidence>
<feature type="transmembrane region" description="Helical" evidence="1">
    <location>
        <begin position="387"/>
        <end position="404"/>
    </location>
</feature>
<comment type="caution">
    <text evidence="2">The sequence shown here is derived from an EMBL/GenBank/DDBJ whole genome shotgun (WGS) entry which is preliminary data.</text>
</comment>
<accession>A0AA47MFD2</accession>
<sequence>METYVLFRESKRVTVKEEDMTVEKISRIFQVHGSSFYITDDTNVAIFPGNDGHFSTLDLIVRGHYEVHGESDAVGEPSSVPGPLNPTRFSFRRPPSAAAGSALTARPSPRAPVAKTFQRTVFIADVVDGRLETSKTLTVRFSEFEASVMAITSKVNDALEQEDSFILTDGQGKQILDTEGARGSAFWKQNARKVCAVKEGDLQQLHGSKRRRLSRRDDNGLDEVFDTIEEVVLAAQGLQEVSATIKELTNLASSNRRTTVSLTEDEAAAVKNAFACVVCKDVSATHVPMSMKKIDPDAINNVTTYAITVFLKKMFSESNLQVRWLSPWFHRVAIALLAAGAALNNGSKILHFAQNAERMILTTIYNTSLGCLMHWLHWKTYCASKTVQYVVVLMLFFIVQFFPLE</sequence>
<evidence type="ECO:0000256" key="1">
    <source>
        <dbReference type="SAM" id="Phobius"/>
    </source>
</evidence>
<dbReference type="Proteomes" id="UP001174136">
    <property type="component" value="Unassembled WGS sequence"/>
</dbReference>
<dbReference type="EMBL" id="JAOPHQ010004549">
    <property type="protein sequence ID" value="KAK0139244.1"/>
    <property type="molecule type" value="Genomic_DNA"/>
</dbReference>
<organism evidence="2 3">
    <name type="scientific">Merluccius polli</name>
    <name type="common">Benguela hake</name>
    <name type="synonym">Merluccius cadenati</name>
    <dbReference type="NCBI Taxonomy" id="89951"/>
    <lineage>
        <taxon>Eukaryota</taxon>
        <taxon>Metazoa</taxon>
        <taxon>Chordata</taxon>
        <taxon>Craniata</taxon>
        <taxon>Vertebrata</taxon>
        <taxon>Euteleostomi</taxon>
        <taxon>Actinopterygii</taxon>
        <taxon>Neopterygii</taxon>
        <taxon>Teleostei</taxon>
        <taxon>Neoteleostei</taxon>
        <taxon>Acanthomorphata</taxon>
        <taxon>Zeiogadaria</taxon>
        <taxon>Gadariae</taxon>
        <taxon>Gadiformes</taxon>
        <taxon>Gadoidei</taxon>
        <taxon>Merlucciidae</taxon>
        <taxon>Merluccius</taxon>
    </lineage>
</organism>
<gene>
    <name evidence="2" type="ORF">N1851_024231</name>
</gene>
<protein>
    <submittedName>
        <fullName evidence="2">Uncharacterized protein</fullName>
    </submittedName>
</protein>
<keyword evidence="1" id="KW-0812">Transmembrane</keyword>
<proteinExistence type="predicted"/>
<dbReference type="AlphaFoldDB" id="A0AA47MFD2"/>